<organism evidence="2 3">
    <name type="scientific">Rossellomorea vietnamensis</name>
    <dbReference type="NCBI Taxonomy" id="218284"/>
    <lineage>
        <taxon>Bacteria</taxon>
        <taxon>Bacillati</taxon>
        <taxon>Bacillota</taxon>
        <taxon>Bacilli</taxon>
        <taxon>Bacillales</taxon>
        <taxon>Bacillaceae</taxon>
        <taxon>Rossellomorea</taxon>
    </lineage>
</organism>
<proteinExistence type="predicted"/>
<name>A0A5D4MFZ7_9BACI</name>
<gene>
    <name evidence="2" type="ORF">FZC84_09160</name>
</gene>
<feature type="transmembrane region" description="Helical" evidence="1">
    <location>
        <begin position="38"/>
        <end position="54"/>
    </location>
</feature>
<evidence type="ECO:0000256" key="1">
    <source>
        <dbReference type="SAM" id="Phobius"/>
    </source>
</evidence>
<feature type="transmembrane region" description="Helical" evidence="1">
    <location>
        <begin position="12"/>
        <end position="33"/>
    </location>
</feature>
<keyword evidence="1" id="KW-0472">Membrane</keyword>
<evidence type="ECO:0000313" key="3">
    <source>
        <dbReference type="Proteomes" id="UP000325182"/>
    </source>
</evidence>
<evidence type="ECO:0000313" key="2">
    <source>
        <dbReference type="EMBL" id="TYR99965.1"/>
    </source>
</evidence>
<protein>
    <submittedName>
        <fullName evidence="2">Uncharacterized protein</fullName>
    </submittedName>
</protein>
<reference evidence="2 3" key="1">
    <citation type="submission" date="2019-08" db="EMBL/GenBank/DDBJ databases">
        <title>Bacillus genomes from the desert of Cuatro Cienegas, Coahuila.</title>
        <authorList>
            <person name="Olmedo-Alvarez G."/>
        </authorList>
    </citation>
    <scope>NUCLEOTIDE SEQUENCE [LARGE SCALE GENOMIC DNA]</scope>
    <source>
        <strain evidence="2 3">CH128b_4D</strain>
    </source>
</reference>
<dbReference type="EMBL" id="VTEG01000004">
    <property type="protein sequence ID" value="TYR99965.1"/>
    <property type="molecule type" value="Genomic_DNA"/>
</dbReference>
<keyword evidence="1" id="KW-1133">Transmembrane helix</keyword>
<sequence length="184" mass="21209">MVEWFMDFTLQYFDVFLIAVLIVLTTLVLSIFIKRKRILIMAIALLVLGASLTVQQSKYTTFLELYDKTLKEESVIEAINIRVYDPSNDFLEPKASKSIEDQDTIESIIDDLSKIDLKKEEGMSRDSYKYHVEIIVKNQAEEDRFLTRVIDIKLDENALNDYKIISSTNHLKTLKAIFAGEDAS</sequence>
<accession>A0A5D4MFZ7</accession>
<comment type="caution">
    <text evidence="2">The sequence shown here is derived from an EMBL/GenBank/DDBJ whole genome shotgun (WGS) entry which is preliminary data.</text>
</comment>
<dbReference type="Proteomes" id="UP000325182">
    <property type="component" value="Unassembled WGS sequence"/>
</dbReference>
<dbReference type="AlphaFoldDB" id="A0A5D4MFZ7"/>
<keyword evidence="1" id="KW-0812">Transmembrane</keyword>
<dbReference type="RefSeq" id="WP_148953661.1">
    <property type="nucleotide sequence ID" value="NZ_VTEG01000004.1"/>
</dbReference>